<evidence type="ECO:0000256" key="11">
    <source>
        <dbReference type="ARBA" id="ARBA00030717"/>
    </source>
</evidence>
<evidence type="ECO:0000256" key="12">
    <source>
        <dbReference type="ARBA" id="ARBA00049115"/>
    </source>
</evidence>
<comment type="pathway">
    <text evidence="2 14">Purine metabolism; AMP biosynthesis via de novo pathway; AMP from IMP: step 2/2.</text>
</comment>
<comment type="similarity">
    <text evidence="3 14">Belongs to the lyase 1 family. Adenylosuccinate lyase subfamily.</text>
</comment>
<evidence type="ECO:0000256" key="9">
    <source>
        <dbReference type="ARBA" id="ARBA00024477"/>
    </source>
</evidence>
<evidence type="ECO:0000256" key="4">
    <source>
        <dbReference type="ARBA" id="ARBA00011668"/>
    </source>
</evidence>
<dbReference type="NCBIfam" id="NF006764">
    <property type="entry name" value="PRK09285.1"/>
    <property type="match status" value="1"/>
</dbReference>
<dbReference type="PRINTS" id="PR00149">
    <property type="entry name" value="FUMRATELYASE"/>
</dbReference>
<protein>
    <recommendedName>
        <fullName evidence="6 13">Adenylosuccinate lyase</fullName>
        <shortName evidence="14">ASL</shortName>
        <ecNumber evidence="5 13">4.3.2.2</ecNumber>
    </recommendedName>
    <alternativeName>
        <fullName evidence="11 14">Adenylosuccinase</fullName>
    </alternativeName>
</protein>
<comment type="function">
    <text evidence="10">Catalyzes two reactions in de novo purine nucleotide biosynthesis. Catalyzes the breakdown of 5-aminoimidazole- (N-succinylocarboxamide) ribotide (SAICAR or 2-[5-amino-1-(5-phospho-beta-D-ribosyl)imidazole-4-carboxamido]succinate) to 5-aminoimidazole-4-carboxamide ribotide (AICAR or 5-amino-1-(5-phospho-beta-D-ribosyl)imidazole-4-carboxamide) and fumarate, and of adenylosuccinate (ADS or N(6)-(1,2-dicarboxyethyl)-AMP) to adenosine monophosphate (AMP) and fumarate.</text>
</comment>
<proteinExistence type="inferred from homology"/>
<evidence type="ECO:0000313" key="17">
    <source>
        <dbReference type="EMBL" id="QCI27178.1"/>
    </source>
</evidence>
<dbReference type="Gene3D" id="1.10.40.30">
    <property type="entry name" value="Fumarase/aspartase (C-terminal domain)"/>
    <property type="match status" value="1"/>
</dbReference>
<evidence type="ECO:0000256" key="8">
    <source>
        <dbReference type="ARBA" id="ARBA00023239"/>
    </source>
</evidence>
<dbReference type="InterPro" id="IPR047136">
    <property type="entry name" value="PurB_bact"/>
</dbReference>
<evidence type="ECO:0000256" key="13">
    <source>
        <dbReference type="NCBIfam" id="TIGR00928"/>
    </source>
</evidence>
<dbReference type="InterPro" id="IPR013539">
    <property type="entry name" value="PurB_C"/>
</dbReference>
<keyword evidence="18" id="KW-1185">Reference proteome</keyword>
<keyword evidence="8 14" id="KW-0456">Lyase</keyword>
<feature type="domain" description="Fumarate lyase N-terminal" evidence="15">
    <location>
        <begin position="14"/>
        <end position="312"/>
    </location>
</feature>
<dbReference type="SUPFAM" id="SSF48557">
    <property type="entry name" value="L-aspartase-like"/>
    <property type="match status" value="1"/>
</dbReference>
<dbReference type="PANTHER" id="PTHR43411">
    <property type="entry name" value="ADENYLOSUCCINATE LYASE"/>
    <property type="match status" value="1"/>
</dbReference>
<dbReference type="FunFam" id="1.20.200.10:FF:000004">
    <property type="entry name" value="Adenylosuccinate lyase"/>
    <property type="match status" value="1"/>
</dbReference>
<dbReference type="InterPro" id="IPR000362">
    <property type="entry name" value="Fumarate_lyase_fam"/>
</dbReference>
<accession>A0A4D6YMW2</accession>
<dbReference type="Pfam" id="PF08328">
    <property type="entry name" value="ASL_C"/>
    <property type="match status" value="1"/>
</dbReference>
<evidence type="ECO:0000313" key="18">
    <source>
        <dbReference type="Proteomes" id="UP000298603"/>
    </source>
</evidence>
<name>A0A4D6YMW2_9GAMM</name>
<dbReference type="Proteomes" id="UP000298603">
    <property type="component" value="Chromosome"/>
</dbReference>
<comment type="pathway">
    <text evidence="1 14">Purine metabolism; IMP biosynthesis via de novo pathway; 5-amino-1-(5-phospho-D-ribosyl)imidazole-4-carboxamide from 5-amino-1-(5-phospho-D-ribosyl)imidazole-4-carboxylate: step 2/2.</text>
</comment>
<evidence type="ECO:0000256" key="2">
    <source>
        <dbReference type="ARBA" id="ARBA00004734"/>
    </source>
</evidence>
<feature type="domain" description="Adenylosuccinate lyase PurB C-terminal" evidence="16">
    <location>
        <begin position="332"/>
        <end position="446"/>
    </location>
</feature>
<dbReference type="PROSITE" id="PS00163">
    <property type="entry name" value="FUMARATE_LYASES"/>
    <property type="match status" value="1"/>
</dbReference>
<sequence>MNNFFLLAISPLDGRYYQQTLILQNIFSEYAFLKFRLKIEIQWLKQLSLIPEIIELPKFNKVTNNILDNIINKFDYHDAQEIKKIETIISHDTKSIEYFLRKKISLKIPDNLSIINFIHFACTSDDINNLAYACMIKKSIFKILIPYWKKILLYIKLLSNKFKNISILCRTHGQPATPSTLGKEIVNFYYRLKRQFIQLKNIIILGKINGATGNYNAHISAYPNVNWYKISQHFVTNLGLQWNPCTTQIEPHDYISEIFSCMIRFNTILISFNQDIWGYISLNYFNQHIIDTEVGSSTMPHKINPIDFEKSEGNLGLSNAIMNYMILKLPISRWQRDLSDSTVLRNIGVIFGYCIISYDSILSGLKKIKINYLNIKNDLNNKWELLAEPIQTIMRKFKIPNAYEKLKKLTRNKNININKIHQYIDQLTIPNIEKERLKKINPENYIGYAIQLVEKINQ</sequence>
<evidence type="ECO:0000256" key="7">
    <source>
        <dbReference type="ARBA" id="ARBA00022755"/>
    </source>
</evidence>
<evidence type="ECO:0000256" key="1">
    <source>
        <dbReference type="ARBA" id="ARBA00004706"/>
    </source>
</evidence>
<comment type="subunit">
    <text evidence="4">Homotetramer. Residues from neighboring subunits contribute catalytic and substrate-binding residues to each active site.</text>
</comment>
<evidence type="ECO:0000259" key="16">
    <source>
        <dbReference type="Pfam" id="PF08328"/>
    </source>
</evidence>
<evidence type="ECO:0000259" key="15">
    <source>
        <dbReference type="Pfam" id="PF00206"/>
    </source>
</evidence>
<dbReference type="InterPro" id="IPR024083">
    <property type="entry name" value="Fumarase/histidase_N"/>
</dbReference>
<keyword evidence="7 14" id="KW-0658">Purine biosynthesis</keyword>
<dbReference type="InterPro" id="IPR020557">
    <property type="entry name" value="Fumarate_lyase_CS"/>
</dbReference>
<dbReference type="EMBL" id="CP032996">
    <property type="protein sequence ID" value="QCI27178.1"/>
    <property type="molecule type" value="Genomic_DNA"/>
</dbReference>
<gene>
    <name evidence="17" type="ORF">D9V81_00925</name>
</gene>
<dbReference type="InterPro" id="IPR008948">
    <property type="entry name" value="L-Aspartase-like"/>
</dbReference>
<dbReference type="UniPathway" id="UPA00074">
    <property type="reaction ID" value="UER00132"/>
</dbReference>
<dbReference type="GO" id="GO:0070626">
    <property type="term" value="F:(S)-2-(5-amino-1-(5-phospho-D-ribosyl)imidazole-4-carboxamido) succinate lyase (fumarate-forming) activity"/>
    <property type="evidence" value="ECO:0007669"/>
    <property type="project" value="RHEA"/>
</dbReference>
<dbReference type="RefSeq" id="WP_158349443.1">
    <property type="nucleotide sequence ID" value="NZ_CP032996.1"/>
</dbReference>
<dbReference type="PANTHER" id="PTHR43411:SF1">
    <property type="entry name" value="ADENYLOSUCCINATE LYASE"/>
    <property type="match status" value="1"/>
</dbReference>
<dbReference type="GO" id="GO:0006189">
    <property type="term" value="P:'de novo' IMP biosynthetic process"/>
    <property type="evidence" value="ECO:0007669"/>
    <property type="project" value="UniProtKB-UniPathway"/>
</dbReference>
<dbReference type="EC" id="4.3.2.2" evidence="5 13"/>
<dbReference type="UniPathway" id="UPA00075">
    <property type="reaction ID" value="UER00336"/>
</dbReference>
<dbReference type="AlphaFoldDB" id="A0A4D6YMW2"/>
<dbReference type="GO" id="GO:0005829">
    <property type="term" value="C:cytosol"/>
    <property type="evidence" value="ECO:0007669"/>
    <property type="project" value="TreeGrafter"/>
</dbReference>
<dbReference type="OrthoDB" id="9768878at2"/>
<dbReference type="GO" id="GO:0044208">
    <property type="term" value="P:'de novo' AMP biosynthetic process"/>
    <property type="evidence" value="ECO:0007669"/>
    <property type="project" value="UniProtKB-UniPathway"/>
</dbReference>
<reference evidence="17 18" key="1">
    <citation type="submission" date="2018-10" db="EMBL/GenBank/DDBJ databases">
        <title>Comparative functional genomics of the obligate endosymbiont Buchnera aphidicola.</title>
        <authorList>
            <person name="Chong R.A."/>
        </authorList>
    </citation>
    <scope>NUCLEOTIDE SEQUENCE [LARGE SCALE GENOMIC DNA]</scope>
    <source>
        <strain evidence="17 18">Tma</strain>
    </source>
</reference>
<dbReference type="InterPro" id="IPR004769">
    <property type="entry name" value="Pur_lyase"/>
</dbReference>
<dbReference type="Pfam" id="PF00206">
    <property type="entry name" value="Lyase_1"/>
    <property type="match status" value="1"/>
</dbReference>
<comment type="catalytic activity">
    <reaction evidence="9">
        <text>(2S)-2-[5-amino-1-(5-phospho-beta-D-ribosyl)imidazole-4-carboxamido]succinate = 5-amino-1-(5-phospho-beta-D-ribosyl)imidazole-4-carboxamide + fumarate</text>
        <dbReference type="Rhea" id="RHEA:23920"/>
        <dbReference type="ChEBI" id="CHEBI:29806"/>
        <dbReference type="ChEBI" id="CHEBI:58443"/>
        <dbReference type="ChEBI" id="CHEBI:58475"/>
        <dbReference type="EC" id="4.3.2.2"/>
    </reaction>
    <physiologicalReaction direction="left-to-right" evidence="9">
        <dbReference type="Rhea" id="RHEA:23921"/>
    </physiologicalReaction>
</comment>
<evidence type="ECO:0000256" key="14">
    <source>
        <dbReference type="RuleBase" id="RU361172"/>
    </source>
</evidence>
<dbReference type="Gene3D" id="1.10.275.10">
    <property type="entry name" value="Fumarase/aspartase (N-terminal domain)"/>
    <property type="match status" value="1"/>
</dbReference>
<organism evidence="17 18">
    <name type="scientific">Buchnera aphidicola</name>
    <name type="common">Therioaphis trifolii</name>
    <dbReference type="NCBI Taxonomy" id="1241884"/>
    <lineage>
        <taxon>Bacteria</taxon>
        <taxon>Pseudomonadati</taxon>
        <taxon>Pseudomonadota</taxon>
        <taxon>Gammaproteobacteria</taxon>
        <taxon>Enterobacterales</taxon>
        <taxon>Erwiniaceae</taxon>
        <taxon>Buchnera</taxon>
    </lineage>
</organism>
<comment type="catalytic activity">
    <reaction evidence="12">
        <text>N(6)-(1,2-dicarboxyethyl)-AMP = fumarate + AMP</text>
        <dbReference type="Rhea" id="RHEA:16853"/>
        <dbReference type="ChEBI" id="CHEBI:29806"/>
        <dbReference type="ChEBI" id="CHEBI:57567"/>
        <dbReference type="ChEBI" id="CHEBI:456215"/>
        <dbReference type="EC" id="4.3.2.2"/>
    </reaction>
    <physiologicalReaction direction="left-to-right" evidence="12">
        <dbReference type="Rhea" id="RHEA:16854"/>
    </physiologicalReaction>
</comment>
<evidence type="ECO:0000256" key="3">
    <source>
        <dbReference type="ARBA" id="ARBA00008273"/>
    </source>
</evidence>
<evidence type="ECO:0000256" key="5">
    <source>
        <dbReference type="ARBA" id="ARBA00012339"/>
    </source>
</evidence>
<evidence type="ECO:0000256" key="6">
    <source>
        <dbReference type="ARBA" id="ARBA00017058"/>
    </source>
</evidence>
<dbReference type="NCBIfam" id="TIGR00928">
    <property type="entry name" value="purB"/>
    <property type="match status" value="1"/>
</dbReference>
<dbReference type="Gene3D" id="1.20.200.10">
    <property type="entry name" value="Fumarase/aspartase (Central domain)"/>
    <property type="match status" value="1"/>
</dbReference>
<dbReference type="GO" id="GO:0004018">
    <property type="term" value="F:N6-(1,2-dicarboxyethyl)AMP AMP-lyase (fumarate-forming) activity"/>
    <property type="evidence" value="ECO:0007669"/>
    <property type="project" value="UniProtKB-UniRule"/>
</dbReference>
<evidence type="ECO:0000256" key="10">
    <source>
        <dbReference type="ARBA" id="ARBA00025012"/>
    </source>
</evidence>
<dbReference type="InterPro" id="IPR022761">
    <property type="entry name" value="Fumarate_lyase_N"/>
</dbReference>